<feature type="binding site" evidence="5">
    <location>
        <begin position="45"/>
        <end position="52"/>
    </location>
    <ligand>
        <name>ATP</name>
        <dbReference type="ChEBI" id="CHEBI:30616"/>
    </ligand>
</feature>
<dbReference type="InterPro" id="IPR027417">
    <property type="entry name" value="P-loop_NTPase"/>
</dbReference>
<reference evidence="7 8" key="1">
    <citation type="submission" date="2020-12" db="EMBL/GenBank/DDBJ databases">
        <title>Identification and biosynthesis of polyene macrolides produced by Streptomyces alfalfae Men-myco-93-63.</title>
        <authorList>
            <person name="Liu D."/>
            <person name="Li Y."/>
            <person name="Liu L."/>
            <person name="Han X."/>
            <person name="Shen F."/>
        </authorList>
    </citation>
    <scope>NUCLEOTIDE SEQUENCE [LARGE SCALE GENOMIC DNA]</scope>
    <source>
        <strain evidence="7 8">Men-myco-93-63</strain>
    </source>
</reference>
<dbReference type="EMBL" id="CP065959">
    <property type="protein sequence ID" value="QQC92423.1"/>
    <property type="molecule type" value="Genomic_DNA"/>
</dbReference>
<dbReference type="GO" id="GO:0005524">
    <property type="term" value="F:ATP binding"/>
    <property type="evidence" value="ECO:0007669"/>
    <property type="project" value="UniProtKB-UniRule"/>
</dbReference>
<evidence type="ECO:0000313" key="8">
    <source>
        <dbReference type="Proteomes" id="UP000596130"/>
    </source>
</evidence>
<dbReference type="SUPFAM" id="SSF52540">
    <property type="entry name" value="P-loop containing nucleoside triphosphate hydrolases"/>
    <property type="match status" value="1"/>
</dbReference>
<sequence>MHSPFTPDAFAKDKAEALAARRGLELSHPEQWDFLQSTETLDLQAAPGSGKTSLVSLKLTLLAQGWTSATCGVCVLSHTNTAKDEITRRLGDTPAGRRLLMFPHFIGTIQTFTNTFFALPALRSRGIEIQAIDDAAHAEDALWLLDNHPRYRTLKIWTEKGYGRRDLVAGATYVCDAGELTVTGPDGSLPFKRTAPSAQQLAHLKQQLRDRGRLRYSDMFAIAEHHLVHHPGIARATAHRFPFVLLDEMQDTSDLQQNLLDQVFGHGESVVQRVGDLNQGIFTDGTPSPPRPSAFPLPTALQLPLSRRFGTQIAELASQLTVRRRQTIQGAGPEGTIAVLLYDDHSVTRVVPAFERMARQKVPSHLLAAQPARVLASRLVPGKAKQFPQAITCYLPHHTTSIRDKNARRLINALRLARAGLQDDRTTATGHAWDAVRRACNGSVDQPLPALSRLDRTPATPGGQARLLLHDLLTDDIDSAEKWNQLMDRLVSVLPQLTDTPLRVTNRFHEDLSHVSAPRVLTMPENEAGDGIVASSIQRAKGETHAATLILECLNSGGRQYDVHETLALLTQGKPENASKPVLKAAQLLFVGVTRPTHFLAMAVHRTRAQAYLSELKARGWEIHTVDDSI</sequence>
<gene>
    <name evidence="7" type="ORF">I8755_31565</name>
</gene>
<keyword evidence="1 5" id="KW-0547">Nucleotide-binding</keyword>
<dbReference type="PROSITE" id="PS51198">
    <property type="entry name" value="UVRD_HELICASE_ATP_BIND"/>
    <property type="match status" value="1"/>
</dbReference>
<evidence type="ECO:0000313" key="7">
    <source>
        <dbReference type="EMBL" id="QQC92423.1"/>
    </source>
</evidence>
<evidence type="ECO:0000256" key="1">
    <source>
        <dbReference type="ARBA" id="ARBA00022741"/>
    </source>
</evidence>
<evidence type="ECO:0000256" key="4">
    <source>
        <dbReference type="ARBA" id="ARBA00022840"/>
    </source>
</evidence>
<accession>A0A7T4PLE1</accession>
<dbReference type="Pfam" id="PF00580">
    <property type="entry name" value="UvrD-helicase"/>
    <property type="match status" value="1"/>
</dbReference>
<dbReference type="PANTHER" id="PTHR11070:SF2">
    <property type="entry name" value="ATP-DEPENDENT DNA HELICASE SRS2"/>
    <property type="match status" value="1"/>
</dbReference>
<dbReference type="GO" id="GO:0003677">
    <property type="term" value="F:DNA binding"/>
    <property type="evidence" value="ECO:0007669"/>
    <property type="project" value="InterPro"/>
</dbReference>
<keyword evidence="4 5" id="KW-0067">ATP-binding</keyword>
<dbReference type="GO" id="GO:0016787">
    <property type="term" value="F:hydrolase activity"/>
    <property type="evidence" value="ECO:0007669"/>
    <property type="project" value="UniProtKB-UniRule"/>
</dbReference>
<dbReference type="Gene3D" id="3.40.50.300">
    <property type="entry name" value="P-loop containing nucleotide triphosphate hydrolases"/>
    <property type="match status" value="1"/>
</dbReference>
<dbReference type="AlphaFoldDB" id="A0A7T4PLE1"/>
<feature type="domain" description="UvrD-like helicase ATP-binding" evidence="6">
    <location>
        <begin position="24"/>
        <end position="327"/>
    </location>
</feature>
<evidence type="ECO:0000259" key="6">
    <source>
        <dbReference type="PROSITE" id="PS51198"/>
    </source>
</evidence>
<evidence type="ECO:0000256" key="3">
    <source>
        <dbReference type="ARBA" id="ARBA00022806"/>
    </source>
</evidence>
<dbReference type="GO" id="GO:0043138">
    <property type="term" value="F:3'-5' DNA helicase activity"/>
    <property type="evidence" value="ECO:0007669"/>
    <property type="project" value="TreeGrafter"/>
</dbReference>
<protein>
    <submittedName>
        <fullName evidence="7">UvrD-helicase domain-containing protein</fullName>
    </submittedName>
</protein>
<name>A0A7T4PLE1_9ACTN</name>
<dbReference type="GO" id="GO:0000725">
    <property type="term" value="P:recombinational repair"/>
    <property type="evidence" value="ECO:0007669"/>
    <property type="project" value="TreeGrafter"/>
</dbReference>
<proteinExistence type="predicted"/>
<keyword evidence="2 5" id="KW-0378">Hydrolase</keyword>
<dbReference type="PANTHER" id="PTHR11070">
    <property type="entry name" value="UVRD / RECB / PCRA DNA HELICASE FAMILY MEMBER"/>
    <property type="match status" value="1"/>
</dbReference>
<dbReference type="Proteomes" id="UP000596130">
    <property type="component" value="Chromosome"/>
</dbReference>
<dbReference type="InterPro" id="IPR014016">
    <property type="entry name" value="UvrD-like_ATP-bd"/>
</dbReference>
<dbReference type="RefSeq" id="WP_198504181.1">
    <property type="nucleotide sequence ID" value="NZ_CP065959.1"/>
</dbReference>
<evidence type="ECO:0000256" key="2">
    <source>
        <dbReference type="ARBA" id="ARBA00022801"/>
    </source>
</evidence>
<dbReference type="InterPro" id="IPR000212">
    <property type="entry name" value="DNA_helicase_UvrD/REP"/>
</dbReference>
<evidence type="ECO:0000256" key="5">
    <source>
        <dbReference type="PROSITE-ProRule" id="PRU00560"/>
    </source>
</evidence>
<organism evidence="7 8">
    <name type="scientific">Streptomyces alfalfae</name>
    <dbReference type="NCBI Taxonomy" id="1642299"/>
    <lineage>
        <taxon>Bacteria</taxon>
        <taxon>Bacillati</taxon>
        <taxon>Actinomycetota</taxon>
        <taxon>Actinomycetes</taxon>
        <taxon>Kitasatosporales</taxon>
        <taxon>Streptomycetaceae</taxon>
        <taxon>Streptomyces</taxon>
    </lineage>
</organism>
<keyword evidence="3 5" id="KW-0347">Helicase</keyword>